<organism evidence="1 2">
    <name type="scientific">Didymodactylos carnosus</name>
    <dbReference type="NCBI Taxonomy" id="1234261"/>
    <lineage>
        <taxon>Eukaryota</taxon>
        <taxon>Metazoa</taxon>
        <taxon>Spiralia</taxon>
        <taxon>Gnathifera</taxon>
        <taxon>Rotifera</taxon>
        <taxon>Eurotatoria</taxon>
        <taxon>Bdelloidea</taxon>
        <taxon>Philodinida</taxon>
        <taxon>Philodinidae</taxon>
        <taxon>Didymodactylos</taxon>
    </lineage>
</organism>
<accession>A0A8S2YH52</accession>
<dbReference type="Proteomes" id="UP000681722">
    <property type="component" value="Unassembled WGS sequence"/>
</dbReference>
<reference evidence="1" key="1">
    <citation type="submission" date="2021-02" db="EMBL/GenBank/DDBJ databases">
        <authorList>
            <person name="Nowell W R."/>
        </authorList>
    </citation>
    <scope>NUCLEOTIDE SEQUENCE</scope>
</reference>
<protein>
    <submittedName>
        <fullName evidence="1">Uncharacterized protein</fullName>
    </submittedName>
</protein>
<gene>
    <name evidence="1" type="ORF">SRO942_LOCUS47431</name>
</gene>
<dbReference type="AlphaFoldDB" id="A0A8S2YH52"/>
<name>A0A8S2YH52_9BILA</name>
<sequence length="271" mass="31272">MENPINHYASMTNEPIHFQISILIQIILYDDQKEIPIPISHRNITIKQLLEMIKINDDHIYLASYETKMILSENIKLSTINETKFFLVKEHQTCLISIEQSDGALVAIIEDNMQNQRYLINATAMNDIYKQNKNIDQDQYLLYDHDFAPSRETLLSSFLSSKTSSIKFNLIYQKLQANVTVTSDEQNSPIVFQCSSSMTIDRVHQIVCQLWKLNKQFYRLTLSDDSVIDEEDSLNDTGESINDLQLKLVSTADAKCAITYQDGTHHDFSHK</sequence>
<dbReference type="OrthoDB" id="10068372at2759"/>
<evidence type="ECO:0000313" key="1">
    <source>
        <dbReference type="EMBL" id="CAF4562151.1"/>
    </source>
</evidence>
<dbReference type="EMBL" id="CAJOBC010118210">
    <property type="protein sequence ID" value="CAF4562151.1"/>
    <property type="molecule type" value="Genomic_DNA"/>
</dbReference>
<proteinExistence type="predicted"/>
<comment type="caution">
    <text evidence="1">The sequence shown here is derived from an EMBL/GenBank/DDBJ whole genome shotgun (WGS) entry which is preliminary data.</text>
</comment>
<evidence type="ECO:0000313" key="2">
    <source>
        <dbReference type="Proteomes" id="UP000681722"/>
    </source>
</evidence>